<feature type="compositionally biased region" description="Polar residues" evidence="1">
    <location>
        <begin position="284"/>
        <end position="298"/>
    </location>
</feature>
<feature type="region of interest" description="Disordered" evidence="1">
    <location>
        <begin position="808"/>
        <end position="856"/>
    </location>
</feature>
<reference evidence="2" key="1">
    <citation type="submission" date="2021-08" db="EMBL/GenBank/DDBJ databases">
        <title>WGS assembly of Ceratopteris richardii.</title>
        <authorList>
            <person name="Marchant D.B."/>
            <person name="Chen G."/>
            <person name="Jenkins J."/>
            <person name="Shu S."/>
            <person name="Leebens-Mack J."/>
            <person name="Grimwood J."/>
            <person name="Schmutz J."/>
            <person name="Soltis P."/>
            <person name="Soltis D."/>
            <person name="Chen Z.-H."/>
        </authorList>
    </citation>
    <scope>NUCLEOTIDE SEQUENCE</scope>
    <source>
        <strain evidence="2">Whitten #5841</strain>
        <tissue evidence="2">Leaf</tissue>
    </source>
</reference>
<dbReference type="Proteomes" id="UP000825935">
    <property type="component" value="Chromosome 18"/>
</dbReference>
<feature type="region of interest" description="Disordered" evidence="1">
    <location>
        <begin position="119"/>
        <end position="307"/>
    </location>
</feature>
<accession>A0A8T2SPG4</accession>
<feature type="region of interest" description="Disordered" evidence="1">
    <location>
        <begin position="1367"/>
        <end position="1408"/>
    </location>
</feature>
<evidence type="ECO:0000256" key="1">
    <source>
        <dbReference type="SAM" id="MobiDB-lite"/>
    </source>
</evidence>
<feature type="compositionally biased region" description="Basic and acidic residues" evidence="1">
    <location>
        <begin position="729"/>
        <end position="739"/>
    </location>
</feature>
<protein>
    <submittedName>
        <fullName evidence="2">Uncharacterized protein</fullName>
    </submittedName>
</protein>
<evidence type="ECO:0000313" key="3">
    <source>
        <dbReference type="Proteomes" id="UP000825935"/>
    </source>
</evidence>
<feature type="region of interest" description="Disordered" evidence="1">
    <location>
        <begin position="1"/>
        <end position="77"/>
    </location>
</feature>
<feature type="region of interest" description="Disordered" evidence="1">
    <location>
        <begin position="674"/>
        <end position="765"/>
    </location>
</feature>
<feature type="compositionally biased region" description="Basic and acidic residues" evidence="1">
    <location>
        <begin position="16"/>
        <end position="40"/>
    </location>
</feature>
<feature type="compositionally biased region" description="Polar residues" evidence="1">
    <location>
        <begin position="1024"/>
        <end position="1042"/>
    </location>
</feature>
<feature type="compositionally biased region" description="Basic and acidic residues" evidence="1">
    <location>
        <begin position="588"/>
        <end position="598"/>
    </location>
</feature>
<feature type="region of interest" description="Disordered" evidence="1">
    <location>
        <begin position="1202"/>
        <end position="1225"/>
    </location>
</feature>
<feature type="compositionally biased region" description="Basic and acidic residues" evidence="1">
    <location>
        <begin position="183"/>
        <end position="192"/>
    </location>
</feature>
<dbReference type="OrthoDB" id="10545949at2759"/>
<organism evidence="2 3">
    <name type="scientific">Ceratopteris richardii</name>
    <name type="common">Triangle waterfern</name>
    <dbReference type="NCBI Taxonomy" id="49495"/>
    <lineage>
        <taxon>Eukaryota</taxon>
        <taxon>Viridiplantae</taxon>
        <taxon>Streptophyta</taxon>
        <taxon>Embryophyta</taxon>
        <taxon>Tracheophyta</taxon>
        <taxon>Polypodiopsida</taxon>
        <taxon>Polypodiidae</taxon>
        <taxon>Polypodiales</taxon>
        <taxon>Pteridineae</taxon>
        <taxon>Pteridaceae</taxon>
        <taxon>Parkerioideae</taxon>
        <taxon>Ceratopteris</taxon>
    </lineage>
</organism>
<gene>
    <name evidence="2" type="ORF">KP509_18G008200</name>
</gene>
<feature type="region of interest" description="Disordered" evidence="1">
    <location>
        <begin position="920"/>
        <end position="951"/>
    </location>
</feature>
<name>A0A8T2SPG4_CERRI</name>
<feature type="region of interest" description="Disordered" evidence="1">
    <location>
        <begin position="585"/>
        <end position="637"/>
    </location>
</feature>
<feature type="compositionally biased region" description="Basic and acidic residues" evidence="1">
    <location>
        <begin position="1005"/>
        <end position="1018"/>
    </location>
</feature>
<feature type="compositionally biased region" description="Polar residues" evidence="1">
    <location>
        <begin position="1058"/>
        <end position="1077"/>
    </location>
</feature>
<proteinExistence type="predicted"/>
<comment type="caution">
    <text evidence="2">The sequence shown here is derived from an EMBL/GenBank/DDBJ whole genome shotgun (WGS) entry which is preliminary data.</text>
</comment>
<keyword evidence="3" id="KW-1185">Reference proteome</keyword>
<sequence>MPPRRKGRSTTEDDVESRAEVSQKSDKQRGYRQNAIEKLDQNVMRNSGQTSKRKTSKSLGSGERAGEKTIQKKEKDCSFKAVEEHNSDIQMAGRSDMKCASVRSSGRSRKNVCYSELSPEGNYMRAKPPMPSKLKAQTASKEDAHIALQLSGATKKVEGTSSSLEKDSSTAVSHVKRGRGRRKTDQELKLVEIDDDQNAATERKAASKEDAHTALPLSGVTKKVEGTSSTLEEDSSTAVSDMKRGRGRRNTGQELKPVEVDDDQNAATGRKVAQSCEKGPMDQPSMSSSLLASKTKPQPVSKGNDAVVLPKSRAVRSARRDSSNMLDGIVAQSPTTTSRIKRGGKSGQQLVVLQGLVEQSFSADITTKKDDAVKEKLQILTATVIHSKRGEKHRNLETKSLQNNSYDHSVTIGDTTEILLQSSRESSSKLHLSKDVEALIKQENFNNVLSNSNTKSKHVCCKMKQNSTEASMIESEDMVDQSSQRTAIMDGLSQGSQVFQSEDKKLGQKSMEDYIRKADKIETLFEETHGVTFEEAAQSKGRRNAAQKNPSMRVQENRENIAEVSKLPLVHDYNIDAKPMGCPSEFSDVDKDVHDKAQQKRGRAATRKEANKQKSGKQKQRMEMPESHIMPSSERVQENRENIAEVSEFPLLHEHMNIKPMECSLEFTDVDKDVHDKAQPKRRRAAIKKETNKQKIEKLEQKMEMPVPYGTTSSDARDNDGSESCQFTDADKDVHDNAQQKRRRATTRKETNKQKIEKQEQKMEIPVAHRTTNSDARDNYGSDSCQMTIARDNHVSESCQFTDADKDVHDNAQQKRRRVTIRKETNKQKIGKQEQKMEMPVSHRKTNSDARDNDGSQSCQMTIVDGMTQALQVFHSGNMKPHGELSMEGCTREATSQVKDISSESDKMDGLSEKVHGITLPSVAEKKQHSVAQSKGRKRNTAQKYPLAEVQEDRENIVEDLEFPLLHDHMIDGKSMEGPSKFPIAEKQVHVKAQQKRRRAAQRNEANREAIDKPEQRMDVPMSLGTSNSEPMDTDVSVATTSDKVKGRQTNKTKRSLSETSQESNKKINASDSPCSQLVTNPNPLAQYFVEDIELSKETVLPVGDATCTVEPNKSFSQPLIRSAEALIQMPVEGAKDGNMAVLIESIDCRTQNKARTTAKRTLSRNDQQAKKLKTSDPCGSSLSVDVEAVMHEIYEGSAGAEDQGIDLGSNVESGAGTEANGTGSEDWSIVNKIESLTEMKRKEQIRRKRAMRFDALPVGFGLGISCWSPPPSNNQGLEQVTPVEVVDNQPCIEERDFAVDNSRNILSSMDSNMQTDHVHCLDSDMYKHVSVDGRKANAKKRKVGEGKKTKLLTETLLPSVAINAGTLDKENLEPSVGNQNSQVKTEAEQNLKTDGIIRTSRRRKQKT</sequence>
<evidence type="ECO:0000313" key="2">
    <source>
        <dbReference type="EMBL" id="KAH7365087.1"/>
    </source>
</evidence>
<feature type="compositionally biased region" description="Basic and acidic residues" evidence="1">
    <location>
        <begin position="687"/>
        <end position="703"/>
    </location>
</feature>
<feature type="region of interest" description="Disordered" evidence="1">
    <location>
        <begin position="988"/>
        <end position="1077"/>
    </location>
</feature>
<feature type="compositionally biased region" description="Basic and acidic residues" evidence="1">
    <location>
        <begin position="821"/>
        <end position="837"/>
    </location>
</feature>
<feature type="compositionally biased region" description="Basic and acidic residues" evidence="1">
    <location>
        <begin position="64"/>
        <end position="77"/>
    </location>
</feature>
<dbReference type="EMBL" id="CM035423">
    <property type="protein sequence ID" value="KAH7365087.1"/>
    <property type="molecule type" value="Genomic_DNA"/>
</dbReference>
<feature type="region of interest" description="Disordered" evidence="1">
    <location>
        <begin position="535"/>
        <end position="554"/>
    </location>
</feature>
<feature type="compositionally biased region" description="Basic and acidic residues" evidence="1">
    <location>
        <begin position="201"/>
        <end position="212"/>
    </location>
</feature>
<feature type="compositionally biased region" description="Basic and acidic residues" evidence="1">
    <location>
        <begin position="747"/>
        <end position="763"/>
    </location>
</feature>